<protein>
    <submittedName>
        <fullName evidence="2">Uncharacterized protein</fullName>
    </submittedName>
</protein>
<evidence type="ECO:0000256" key="1">
    <source>
        <dbReference type="SAM" id="MobiDB-lite"/>
    </source>
</evidence>
<dbReference type="RefSeq" id="WP_181729834.1">
    <property type="nucleotide sequence ID" value="NZ_JACEOR010000310.1"/>
</dbReference>
<evidence type="ECO:0000313" key="3">
    <source>
        <dbReference type="Proteomes" id="UP000580709"/>
    </source>
</evidence>
<comment type="caution">
    <text evidence="2">The sequence shown here is derived from an EMBL/GenBank/DDBJ whole genome shotgun (WGS) entry which is preliminary data.</text>
</comment>
<evidence type="ECO:0000313" key="2">
    <source>
        <dbReference type="EMBL" id="MBA4505230.1"/>
    </source>
</evidence>
<proteinExistence type="predicted"/>
<feature type="compositionally biased region" description="Low complexity" evidence="1">
    <location>
        <begin position="93"/>
        <end position="106"/>
    </location>
</feature>
<dbReference type="Proteomes" id="UP000580709">
    <property type="component" value="Unassembled WGS sequence"/>
</dbReference>
<organism evidence="2 3">
    <name type="scientific">Corynebacterium sanguinis</name>
    <dbReference type="NCBI Taxonomy" id="2594913"/>
    <lineage>
        <taxon>Bacteria</taxon>
        <taxon>Bacillati</taxon>
        <taxon>Actinomycetota</taxon>
        <taxon>Actinomycetes</taxon>
        <taxon>Mycobacteriales</taxon>
        <taxon>Corynebacteriaceae</taxon>
        <taxon>Corynebacterium</taxon>
    </lineage>
</organism>
<sequence length="150" mass="16595">MADTEVVAKKELTERQKTVLQWINDGCPDNDWPETYYKGSARMMASYDLVKIKGRGKEWQAQITQRGRDVLAGVEALTGSSQVKSRAPRRDLATGPTATKPAIPKKIAPPAPPAVDTEQLFDELLAAEFQVITRPLATDDEEARWKDALG</sequence>
<reference evidence="2 3" key="1">
    <citation type="submission" date="2020-07" db="EMBL/GenBank/DDBJ databases">
        <authorList>
            <person name="Khare M."/>
        </authorList>
    </citation>
    <scope>NUCLEOTIDE SEQUENCE [LARGE SCALE GENOMIC DNA]</scope>
    <source>
        <strain evidence="2 3">P8776</strain>
    </source>
</reference>
<dbReference type="EMBL" id="JACEOR010000310">
    <property type="protein sequence ID" value="MBA4505230.1"/>
    <property type="molecule type" value="Genomic_DNA"/>
</dbReference>
<keyword evidence="3" id="KW-1185">Reference proteome</keyword>
<feature type="region of interest" description="Disordered" evidence="1">
    <location>
        <begin position="81"/>
        <end position="114"/>
    </location>
</feature>
<dbReference type="AlphaFoldDB" id="A0A838X223"/>
<accession>A0A838X223</accession>
<name>A0A838X223_9CORY</name>
<gene>
    <name evidence="2" type="ORF">H0H28_07840</name>
</gene>